<dbReference type="Pfam" id="PF16021">
    <property type="entry name" value="PDCD7"/>
    <property type="match status" value="1"/>
</dbReference>
<sequence>MWKQKRQNQTFIEEFIAREPPTQSPPTQKVNISTIKIAINNVYNLNKQLQEILQHLKNVDPVTETDRNKSIQVYNELKKQVQVLRELREHHDLSSVVRARQKRRKRLKNQKNQYALLKKQAEERRQYLHNEIDKWLAKKERDIQRERENKLFRMDADLILSEVKAKQSDVKKFLTILGELESLRKVKVSMARNRGENISLETDRAFNSIINQLREHWKVLEKEYSIEEKGLNLMIKTDKEERINKISRNVFEEWQKSLFTQSIDFGSSESQSLNNLRTLRIMWDQYISGEKGSELPVGWIMNFPSSMSTYKEMLACFKNNICD</sequence>
<dbReference type="AlphaFoldDB" id="A0ABD2WH79"/>
<comment type="caution">
    <text evidence="2">The sequence shown here is derived from an EMBL/GenBank/DDBJ whole genome shotgun (WGS) entry which is preliminary data.</text>
</comment>
<evidence type="ECO:0000313" key="3">
    <source>
        <dbReference type="Proteomes" id="UP001627154"/>
    </source>
</evidence>
<protein>
    <recommendedName>
        <fullName evidence="4">Programmed cell death protein 7</fullName>
    </recommendedName>
</protein>
<dbReference type="PANTHER" id="PTHR48190">
    <property type="entry name" value="PROGRAMMED CELL DEATH PROTEIN 7"/>
    <property type="match status" value="1"/>
</dbReference>
<reference evidence="2 3" key="1">
    <citation type="journal article" date="2024" name="bioRxiv">
        <title>A reference genome for Trichogramma kaykai: A tiny desert-dwelling parasitoid wasp with competing sex-ratio distorters.</title>
        <authorList>
            <person name="Culotta J."/>
            <person name="Lindsey A.R."/>
        </authorList>
    </citation>
    <scope>NUCLEOTIDE SEQUENCE [LARGE SCALE GENOMIC DNA]</scope>
    <source>
        <strain evidence="2 3">KSX58</strain>
    </source>
</reference>
<dbReference type="InterPro" id="IPR031974">
    <property type="entry name" value="PDCD7"/>
</dbReference>
<feature type="coiled-coil region" evidence="1">
    <location>
        <begin position="100"/>
        <end position="138"/>
    </location>
</feature>
<proteinExistence type="predicted"/>
<keyword evidence="3" id="KW-1185">Reference proteome</keyword>
<evidence type="ECO:0008006" key="4">
    <source>
        <dbReference type="Google" id="ProtNLM"/>
    </source>
</evidence>
<gene>
    <name evidence="2" type="ORF">TKK_013268</name>
</gene>
<keyword evidence="1" id="KW-0175">Coiled coil</keyword>
<dbReference type="InterPro" id="IPR052831">
    <property type="entry name" value="Apoptosis_promoter"/>
</dbReference>
<accession>A0ABD2WH79</accession>
<evidence type="ECO:0000313" key="2">
    <source>
        <dbReference type="EMBL" id="KAL3391931.1"/>
    </source>
</evidence>
<organism evidence="2 3">
    <name type="scientific">Trichogramma kaykai</name>
    <dbReference type="NCBI Taxonomy" id="54128"/>
    <lineage>
        <taxon>Eukaryota</taxon>
        <taxon>Metazoa</taxon>
        <taxon>Ecdysozoa</taxon>
        <taxon>Arthropoda</taxon>
        <taxon>Hexapoda</taxon>
        <taxon>Insecta</taxon>
        <taxon>Pterygota</taxon>
        <taxon>Neoptera</taxon>
        <taxon>Endopterygota</taxon>
        <taxon>Hymenoptera</taxon>
        <taxon>Apocrita</taxon>
        <taxon>Proctotrupomorpha</taxon>
        <taxon>Chalcidoidea</taxon>
        <taxon>Trichogrammatidae</taxon>
        <taxon>Trichogramma</taxon>
    </lineage>
</organism>
<name>A0ABD2WH79_9HYME</name>
<dbReference type="EMBL" id="JBJJXI010000107">
    <property type="protein sequence ID" value="KAL3391931.1"/>
    <property type="molecule type" value="Genomic_DNA"/>
</dbReference>
<dbReference type="Proteomes" id="UP001627154">
    <property type="component" value="Unassembled WGS sequence"/>
</dbReference>
<evidence type="ECO:0000256" key="1">
    <source>
        <dbReference type="SAM" id="Coils"/>
    </source>
</evidence>
<dbReference type="PANTHER" id="PTHR48190:SF2">
    <property type="entry name" value="PROGRAMMED CELL DEATH PROTEIN 7"/>
    <property type="match status" value="1"/>
</dbReference>